<dbReference type="HAMAP" id="MF_01328_B">
    <property type="entry name" value="Ribosomal_uL4_B"/>
    <property type="match status" value="1"/>
</dbReference>
<dbReference type="InterPro" id="IPR023574">
    <property type="entry name" value="Ribosomal_uL4_dom_sf"/>
</dbReference>
<feature type="region of interest" description="Disordered" evidence="6">
    <location>
        <begin position="45"/>
        <end position="77"/>
    </location>
</feature>
<comment type="similarity">
    <text evidence="1 5">Belongs to the universal ribosomal protein uL4 family.</text>
</comment>
<name>A0A1G1WNQ5_9BACT</name>
<organism evidence="7 8">
    <name type="scientific">Candidatus Woykebacteria bacterium RIFCSPHIGHO2_12_FULL_45_10</name>
    <dbReference type="NCBI Taxonomy" id="1802603"/>
    <lineage>
        <taxon>Bacteria</taxon>
        <taxon>Candidatus Woykeibacteriota</taxon>
    </lineage>
</organism>
<dbReference type="PANTHER" id="PTHR10746:SF6">
    <property type="entry name" value="LARGE RIBOSOMAL SUBUNIT PROTEIN UL4M"/>
    <property type="match status" value="1"/>
</dbReference>
<evidence type="ECO:0000256" key="1">
    <source>
        <dbReference type="ARBA" id="ARBA00010528"/>
    </source>
</evidence>
<dbReference type="GO" id="GO:0006412">
    <property type="term" value="P:translation"/>
    <property type="evidence" value="ECO:0007669"/>
    <property type="project" value="UniProtKB-UniRule"/>
</dbReference>
<dbReference type="EMBL" id="MHCZ01000044">
    <property type="protein sequence ID" value="OGY28980.1"/>
    <property type="molecule type" value="Genomic_DNA"/>
</dbReference>
<dbReference type="InterPro" id="IPR002136">
    <property type="entry name" value="Ribosomal_uL4"/>
</dbReference>
<proteinExistence type="inferred from homology"/>
<dbReference type="SUPFAM" id="SSF52166">
    <property type="entry name" value="Ribosomal protein L4"/>
    <property type="match status" value="1"/>
</dbReference>
<evidence type="ECO:0000256" key="6">
    <source>
        <dbReference type="SAM" id="MobiDB-lite"/>
    </source>
</evidence>
<reference evidence="7 8" key="1">
    <citation type="journal article" date="2016" name="Nat. Commun.">
        <title>Thousands of microbial genomes shed light on interconnected biogeochemical processes in an aquifer system.</title>
        <authorList>
            <person name="Anantharaman K."/>
            <person name="Brown C.T."/>
            <person name="Hug L.A."/>
            <person name="Sharon I."/>
            <person name="Castelle C.J."/>
            <person name="Probst A.J."/>
            <person name="Thomas B.C."/>
            <person name="Singh A."/>
            <person name="Wilkins M.J."/>
            <person name="Karaoz U."/>
            <person name="Brodie E.L."/>
            <person name="Williams K.H."/>
            <person name="Hubbard S.S."/>
            <person name="Banfield J.F."/>
        </authorList>
    </citation>
    <scope>NUCLEOTIDE SEQUENCE [LARGE SCALE GENOMIC DNA]</scope>
</reference>
<dbReference type="GO" id="GO:1990904">
    <property type="term" value="C:ribonucleoprotein complex"/>
    <property type="evidence" value="ECO:0007669"/>
    <property type="project" value="UniProtKB-KW"/>
</dbReference>
<evidence type="ECO:0000256" key="4">
    <source>
        <dbReference type="ARBA" id="ARBA00035244"/>
    </source>
</evidence>
<dbReference type="PANTHER" id="PTHR10746">
    <property type="entry name" value="50S RIBOSOMAL PROTEIN L4"/>
    <property type="match status" value="1"/>
</dbReference>
<comment type="function">
    <text evidence="5">One of the primary rRNA binding proteins, this protein initially binds near the 5'-end of the 23S rRNA. It is important during the early stages of 50S assembly. It makes multiple contacts with different domains of the 23S rRNA in the assembled 50S subunit and ribosome.</text>
</comment>
<evidence type="ECO:0000313" key="7">
    <source>
        <dbReference type="EMBL" id="OGY28980.1"/>
    </source>
</evidence>
<dbReference type="Proteomes" id="UP000178068">
    <property type="component" value="Unassembled WGS sequence"/>
</dbReference>
<dbReference type="GO" id="GO:0003735">
    <property type="term" value="F:structural constituent of ribosome"/>
    <property type="evidence" value="ECO:0007669"/>
    <property type="project" value="InterPro"/>
</dbReference>
<evidence type="ECO:0000256" key="2">
    <source>
        <dbReference type="ARBA" id="ARBA00022980"/>
    </source>
</evidence>
<dbReference type="Gene3D" id="3.40.1370.10">
    <property type="match status" value="1"/>
</dbReference>
<protein>
    <recommendedName>
        <fullName evidence="4 5">Large ribosomal subunit protein uL4</fullName>
    </recommendedName>
</protein>
<dbReference type="GO" id="GO:0005840">
    <property type="term" value="C:ribosome"/>
    <property type="evidence" value="ECO:0007669"/>
    <property type="project" value="UniProtKB-KW"/>
</dbReference>
<dbReference type="AlphaFoldDB" id="A0A1G1WNQ5"/>
<dbReference type="NCBIfam" id="TIGR03953">
    <property type="entry name" value="rplD_bact"/>
    <property type="match status" value="1"/>
</dbReference>
<evidence type="ECO:0000256" key="5">
    <source>
        <dbReference type="HAMAP-Rule" id="MF_01328"/>
    </source>
</evidence>
<accession>A0A1G1WNQ5</accession>
<keyword evidence="2 5" id="KW-0689">Ribosomal protein</keyword>
<keyword evidence="5" id="KW-0694">RNA-binding</keyword>
<comment type="function">
    <text evidence="5">Forms part of the polypeptide exit tunnel.</text>
</comment>
<keyword evidence="5" id="KW-0699">rRNA-binding</keyword>
<gene>
    <name evidence="5" type="primary">rplD</name>
    <name evidence="7" type="ORF">A3F35_00860</name>
</gene>
<comment type="caution">
    <text evidence="7">The sequence shown here is derived from an EMBL/GenBank/DDBJ whole genome shotgun (WGS) entry which is preliminary data.</text>
</comment>
<comment type="subunit">
    <text evidence="5">Part of the 50S ribosomal subunit.</text>
</comment>
<evidence type="ECO:0000313" key="8">
    <source>
        <dbReference type="Proteomes" id="UP000178068"/>
    </source>
</evidence>
<keyword evidence="3 5" id="KW-0687">Ribonucleoprotein</keyword>
<evidence type="ECO:0000256" key="3">
    <source>
        <dbReference type="ARBA" id="ARBA00023274"/>
    </source>
</evidence>
<dbReference type="STRING" id="1802603.A3F35_00860"/>
<dbReference type="Pfam" id="PF00573">
    <property type="entry name" value="Ribosomal_L4"/>
    <property type="match status" value="1"/>
</dbReference>
<dbReference type="GO" id="GO:0019843">
    <property type="term" value="F:rRNA binding"/>
    <property type="evidence" value="ECO:0007669"/>
    <property type="project" value="UniProtKB-UniRule"/>
</dbReference>
<dbReference type="InterPro" id="IPR013005">
    <property type="entry name" value="Ribosomal_uL4-like"/>
</dbReference>
<sequence length="210" mass="23032">MLTVDVFDMKGEKVGETTLPKEIFGREKNDQLLAQAVRVYLANQHSKGGETKTRSQVAGGGAKPWRQKGTGRARAGSIRSPLWRGGGIIHGPHKRDFGLSLPKKMRRAALASALSAKATSKDIAVLSKLELSEPKTKLAAKVVGKLPIKENSLLVVEENKNLQVAFKNLKRVELVNFQDLNTYQVLAHQSLVFTKSSLEALEGFFTKNVN</sequence>